<name>A0ABS7V6R1_9GAMM</name>
<accession>A0ABS7V6R1</accession>
<keyword evidence="3" id="KW-1185">Reference proteome</keyword>
<gene>
    <name evidence="2" type="ORF">LA374_00575</name>
</gene>
<evidence type="ECO:0000256" key="1">
    <source>
        <dbReference type="SAM" id="MobiDB-lite"/>
    </source>
</evidence>
<dbReference type="RefSeq" id="WP_224161759.1">
    <property type="nucleotide sequence ID" value="NZ_JAIRBT010000001.1"/>
</dbReference>
<organism evidence="2 3">
    <name type="scientific">Aeromonas schubertii</name>
    <dbReference type="NCBI Taxonomy" id="652"/>
    <lineage>
        <taxon>Bacteria</taxon>
        <taxon>Pseudomonadati</taxon>
        <taxon>Pseudomonadota</taxon>
        <taxon>Gammaproteobacteria</taxon>
        <taxon>Aeromonadales</taxon>
        <taxon>Aeromonadaceae</taxon>
        <taxon>Aeromonas</taxon>
    </lineage>
</organism>
<feature type="compositionally biased region" description="Acidic residues" evidence="1">
    <location>
        <begin position="64"/>
        <end position="73"/>
    </location>
</feature>
<dbReference type="Proteomes" id="UP000774958">
    <property type="component" value="Unassembled WGS sequence"/>
</dbReference>
<proteinExistence type="predicted"/>
<reference evidence="2 3" key="1">
    <citation type="submission" date="2021-09" db="EMBL/GenBank/DDBJ databases">
        <title>Aeromonas schubertii isolated from Asian sea bass.</title>
        <authorList>
            <person name="Pinpimai K."/>
        </authorList>
    </citation>
    <scope>NUCLEOTIDE SEQUENCE [LARGE SCALE GENOMIC DNA]</scope>
    <source>
        <strain evidence="2 3">CHULA2021a</strain>
    </source>
</reference>
<feature type="region of interest" description="Disordered" evidence="1">
    <location>
        <begin position="47"/>
        <end position="73"/>
    </location>
</feature>
<evidence type="ECO:0000313" key="2">
    <source>
        <dbReference type="EMBL" id="MBZ6064713.1"/>
    </source>
</evidence>
<evidence type="ECO:0000313" key="3">
    <source>
        <dbReference type="Proteomes" id="UP000774958"/>
    </source>
</evidence>
<sequence length="73" mass="7921">MKHFARVVSGRVTEVWNDGGLGIEPSAVHISALAEKFEPCPDWVLPGATKSGDTWQNPPPIEKVEEEGEPAQP</sequence>
<dbReference type="EMBL" id="JAIRBT010000001">
    <property type="protein sequence ID" value="MBZ6064713.1"/>
    <property type="molecule type" value="Genomic_DNA"/>
</dbReference>
<protein>
    <submittedName>
        <fullName evidence="2">Uncharacterized protein</fullName>
    </submittedName>
</protein>
<comment type="caution">
    <text evidence="2">The sequence shown here is derived from an EMBL/GenBank/DDBJ whole genome shotgun (WGS) entry which is preliminary data.</text>
</comment>